<evidence type="ECO:0000256" key="5">
    <source>
        <dbReference type="ARBA" id="ARBA00022989"/>
    </source>
</evidence>
<dbReference type="Pfam" id="PF00528">
    <property type="entry name" value="BPD_transp_1"/>
    <property type="match status" value="1"/>
</dbReference>
<dbReference type="InterPro" id="IPR000515">
    <property type="entry name" value="MetI-like"/>
</dbReference>
<dbReference type="Proteomes" id="UP000289794">
    <property type="component" value="Chromosome"/>
</dbReference>
<comment type="similarity">
    <text evidence="7">Belongs to the binding-protein-dependent transport system permease family.</text>
</comment>
<evidence type="ECO:0000256" key="4">
    <source>
        <dbReference type="ARBA" id="ARBA00022692"/>
    </source>
</evidence>
<keyword evidence="2 7" id="KW-0813">Transport</keyword>
<dbReference type="EMBL" id="CP035945">
    <property type="protein sequence ID" value="QBE96647.1"/>
    <property type="molecule type" value="Genomic_DNA"/>
</dbReference>
<dbReference type="PANTHER" id="PTHR43744:SF12">
    <property type="entry name" value="ABC TRANSPORTER PERMEASE PROTEIN MG189-RELATED"/>
    <property type="match status" value="1"/>
</dbReference>
<evidence type="ECO:0000256" key="7">
    <source>
        <dbReference type="RuleBase" id="RU363032"/>
    </source>
</evidence>
<dbReference type="Gene3D" id="1.10.3720.10">
    <property type="entry name" value="MetI-like"/>
    <property type="match status" value="1"/>
</dbReference>
<dbReference type="KEGG" id="bpro:PMF13cell1_02194"/>
<dbReference type="CDD" id="cd06261">
    <property type="entry name" value="TM_PBP2"/>
    <property type="match status" value="1"/>
</dbReference>
<dbReference type="RefSeq" id="WP_130180738.1">
    <property type="nucleotide sequence ID" value="NZ_CP035945.1"/>
</dbReference>
<feature type="transmembrane region" description="Helical" evidence="7">
    <location>
        <begin position="9"/>
        <end position="30"/>
    </location>
</feature>
<protein>
    <submittedName>
        <fullName evidence="9">L-arabinose transport system permease protein AraQ</fullName>
    </submittedName>
</protein>
<dbReference type="SUPFAM" id="SSF161098">
    <property type="entry name" value="MetI-like"/>
    <property type="match status" value="1"/>
</dbReference>
<feature type="domain" description="ABC transmembrane type-1" evidence="8">
    <location>
        <begin position="70"/>
        <end position="260"/>
    </location>
</feature>
<evidence type="ECO:0000256" key="3">
    <source>
        <dbReference type="ARBA" id="ARBA00022475"/>
    </source>
</evidence>
<evidence type="ECO:0000259" key="8">
    <source>
        <dbReference type="PROSITE" id="PS50928"/>
    </source>
</evidence>
<feature type="transmembrane region" description="Helical" evidence="7">
    <location>
        <begin position="107"/>
        <end position="129"/>
    </location>
</feature>
<evidence type="ECO:0000313" key="10">
    <source>
        <dbReference type="Proteomes" id="UP000289794"/>
    </source>
</evidence>
<keyword evidence="5 7" id="KW-1133">Transmembrane helix</keyword>
<accession>A0A4P6M081</accession>
<dbReference type="AlphaFoldDB" id="A0A4P6M081"/>
<dbReference type="GO" id="GO:0005886">
    <property type="term" value="C:plasma membrane"/>
    <property type="evidence" value="ECO:0007669"/>
    <property type="project" value="UniProtKB-SubCell"/>
</dbReference>
<dbReference type="PROSITE" id="PS50928">
    <property type="entry name" value="ABC_TM1"/>
    <property type="match status" value="1"/>
</dbReference>
<feature type="transmembrane region" description="Helical" evidence="7">
    <location>
        <begin position="74"/>
        <end position="95"/>
    </location>
</feature>
<evidence type="ECO:0000256" key="2">
    <source>
        <dbReference type="ARBA" id="ARBA00022448"/>
    </source>
</evidence>
<name>A0A4P6M081_9FIRM</name>
<evidence type="ECO:0000313" key="9">
    <source>
        <dbReference type="EMBL" id="QBE96647.1"/>
    </source>
</evidence>
<comment type="subcellular location">
    <subcellularLocation>
        <location evidence="1 7">Cell membrane</location>
        <topology evidence="1 7">Multi-pass membrane protein</topology>
    </subcellularLocation>
</comment>
<sequence>MKGKRVSTIICYIMIILLVVISLLPILWMVSTAFKLKIQAFAKPPVWIPRPVTFENFTRVYEALPFLNYFMNSLFVTAVVVVGQLAFGILAAYGFSRLRFPGRDAMFFLLLSGLMIPQIVQMIPQYLIIQKLNWIDTYSAMIIPQVFSNVLGIFLLRQFLMGIPRDFEEAAKIDGAGILKVFFSIMLPQVKPVMATVGVMSFLKAWNNFLWPLVVVNTPKKQVLTVGLQVLQGQFISDWSGIMAGATITMLPILLVYLFAQKYFVQSIYMTGIK</sequence>
<proteinExistence type="inferred from homology"/>
<keyword evidence="6 7" id="KW-0472">Membrane</keyword>
<dbReference type="GO" id="GO:0055085">
    <property type="term" value="P:transmembrane transport"/>
    <property type="evidence" value="ECO:0007669"/>
    <property type="project" value="InterPro"/>
</dbReference>
<evidence type="ECO:0000256" key="1">
    <source>
        <dbReference type="ARBA" id="ARBA00004651"/>
    </source>
</evidence>
<keyword evidence="4 7" id="KW-0812">Transmembrane</keyword>
<feature type="transmembrane region" description="Helical" evidence="7">
    <location>
        <begin position="181"/>
        <end position="203"/>
    </location>
</feature>
<keyword evidence="3" id="KW-1003">Cell membrane</keyword>
<feature type="transmembrane region" description="Helical" evidence="7">
    <location>
        <begin position="141"/>
        <end position="160"/>
    </location>
</feature>
<feature type="transmembrane region" description="Helical" evidence="7">
    <location>
        <begin position="239"/>
        <end position="260"/>
    </location>
</feature>
<reference evidence="9 10" key="1">
    <citation type="submission" date="2019-01" db="EMBL/GenBank/DDBJ databases">
        <title>PMF-metabolizing Aryl O-demethylase.</title>
        <authorList>
            <person name="Kim M."/>
        </authorList>
    </citation>
    <scope>NUCLEOTIDE SEQUENCE [LARGE SCALE GENOMIC DNA]</scope>
    <source>
        <strain evidence="9 10">PMF1</strain>
    </source>
</reference>
<gene>
    <name evidence="9" type="primary">araQ_27</name>
    <name evidence="9" type="ORF">PMF13cell1_02194</name>
</gene>
<evidence type="ECO:0000256" key="6">
    <source>
        <dbReference type="ARBA" id="ARBA00023136"/>
    </source>
</evidence>
<organism evidence="9 10">
    <name type="scientific">Blautia producta</name>
    <dbReference type="NCBI Taxonomy" id="33035"/>
    <lineage>
        <taxon>Bacteria</taxon>
        <taxon>Bacillati</taxon>
        <taxon>Bacillota</taxon>
        <taxon>Clostridia</taxon>
        <taxon>Lachnospirales</taxon>
        <taxon>Lachnospiraceae</taxon>
        <taxon>Blautia</taxon>
    </lineage>
</organism>
<dbReference type="PANTHER" id="PTHR43744">
    <property type="entry name" value="ABC TRANSPORTER PERMEASE PROTEIN MG189-RELATED-RELATED"/>
    <property type="match status" value="1"/>
</dbReference>
<dbReference type="InterPro" id="IPR035906">
    <property type="entry name" value="MetI-like_sf"/>
</dbReference>